<sequence>MLNSKPSDASSSHCEEHNDDMDQMLLDGLGMYDIHRAKKKIGKARDFDPGRRPAGDLPPATAPHPALPSPVARPVVPPSTVDRRPSPHQRIALRASCAPAARAQNIIGTSYFALSTSASDNRILCPCKTCGNRYWLGEHEVREHLICDGFLAGYTSWIHHGESMLNSKPSDASSSHCEEHNDDMDQMLLDGLGMTRSLGKASAGSLSAIKFSNTQVLTTSRHLRRFEMPAKLCHPVVTCIGDTAPTTATFDVIDSSMNKLLSFWLASRRASSQAVKRAAAPGASNRQ</sequence>
<feature type="compositionally biased region" description="Low complexity" evidence="1">
    <location>
        <begin position="69"/>
        <end position="80"/>
    </location>
</feature>
<dbReference type="Gramene" id="OMERI04G01130.1">
    <property type="protein sequence ID" value="OMERI04G01130.1"/>
    <property type="gene ID" value="OMERI04G01130"/>
</dbReference>
<evidence type="ECO:0000256" key="1">
    <source>
        <dbReference type="SAM" id="MobiDB-lite"/>
    </source>
</evidence>
<feature type="region of interest" description="Disordered" evidence="1">
    <location>
        <begin position="41"/>
        <end position="87"/>
    </location>
</feature>
<dbReference type="HOGENOM" id="CLU_971070_0_0_1"/>
<evidence type="ECO:0000259" key="2">
    <source>
        <dbReference type="Pfam" id="PF13963"/>
    </source>
</evidence>
<protein>
    <recommendedName>
        <fullName evidence="2">Transposase-associated domain-containing protein</fullName>
    </recommendedName>
</protein>
<dbReference type="Proteomes" id="UP000008021">
    <property type="component" value="Chromosome 4"/>
</dbReference>
<name>A0A0E0DA98_9ORYZ</name>
<evidence type="ECO:0000313" key="4">
    <source>
        <dbReference type="Proteomes" id="UP000008021"/>
    </source>
</evidence>
<evidence type="ECO:0000313" key="3">
    <source>
        <dbReference type="EnsemblPlants" id="OMERI04G01130.1"/>
    </source>
</evidence>
<organism evidence="3">
    <name type="scientific">Oryza meridionalis</name>
    <dbReference type="NCBI Taxonomy" id="40149"/>
    <lineage>
        <taxon>Eukaryota</taxon>
        <taxon>Viridiplantae</taxon>
        <taxon>Streptophyta</taxon>
        <taxon>Embryophyta</taxon>
        <taxon>Tracheophyta</taxon>
        <taxon>Spermatophyta</taxon>
        <taxon>Magnoliopsida</taxon>
        <taxon>Liliopsida</taxon>
        <taxon>Poales</taxon>
        <taxon>Poaceae</taxon>
        <taxon>BOP clade</taxon>
        <taxon>Oryzoideae</taxon>
        <taxon>Oryzeae</taxon>
        <taxon>Oryzinae</taxon>
        <taxon>Oryza</taxon>
    </lineage>
</organism>
<accession>A0A0E0DA98</accession>
<dbReference type="InterPro" id="IPR029480">
    <property type="entry name" value="Transpos_assoc"/>
</dbReference>
<feature type="compositionally biased region" description="Polar residues" evidence="1">
    <location>
        <begin position="1"/>
        <end position="12"/>
    </location>
</feature>
<feature type="domain" description="Transposase-associated" evidence="2">
    <location>
        <begin position="112"/>
        <end position="162"/>
    </location>
</feature>
<proteinExistence type="predicted"/>
<feature type="compositionally biased region" description="Basic and acidic residues" evidence="1">
    <location>
        <begin position="43"/>
        <end position="54"/>
    </location>
</feature>
<dbReference type="Pfam" id="PF13963">
    <property type="entry name" value="Transpos_assoc"/>
    <property type="match status" value="1"/>
</dbReference>
<reference evidence="3" key="2">
    <citation type="submission" date="2018-05" db="EMBL/GenBank/DDBJ databases">
        <title>OmerRS3 (Oryza meridionalis Reference Sequence Version 3).</title>
        <authorList>
            <person name="Zhang J."/>
            <person name="Kudrna D."/>
            <person name="Lee S."/>
            <person name="Talag J."/>
            <person name="Welchert J."/>
            <person name="Wing R.A."/>
        </authorList>
    </citation>
    <scope>NUCLEOTIDE SEQUENCE [LARGE SCALE GENOMIC DNA]</scope>
    <source>
        <strain evidence="3">cv. OR44</strain>
    </source>
</reference>
<keyword evidence="4" id="KW-1185">Reference proteome</keyword>
<reference evidence="3" key="1">
    <citation type="submission" date="2015-04" db="UniProtKB">
        <authorList>
            <consortium name="EnsemblPlants"/>
        </authorList>
    </citation>
    <scope>IDENTIFICATION</scope>
</reference>
<feature type="region of interest" description="Disordered" evidence="1">
    <location>
        <begin position="1"/>
        <end position="21"/>
    </location>
</feature>
<dbReference type="EnsemblPlants" id="OMERI04G01130.1">
    <property type="protein sequence ID" value="OMERI04G01130.1"/>
    <property type="gene ID" value="OMERI04G01130"/>
</dbReference>
<dbReference type="AlphaFoldDB" id="A0A0E0DA98"/>